<dbReference type="Gene3D" id="3.40.50.1260">
    <property type="entry name" value="Phosphoglycerate kinase, N-terminal domain"/>
    <property type="match status" value="2"/>
</dbReference>
<keyword evidence="10" id="KW-0067">ATP-binding</keyword>
<evidence type="ECO:0000256" key="6">
    <source>
        <dbReference type="ARBA" id="ARBA00022490"/>
    </source>
</evidence>
<dbReference type="PANTHER" id="PTHR11406">
    <property type="entry name" value="PHOSPHOGLYCERATE KINASE"/>
    <property type="match status" value="1"/>
</dbReference>
<dbReference type="PROSITE" id="PS00111">
    <property type="entry name" value="PGLYCERATE_KINASE"/>
    <property type="match status" value="1"/>
</dbReference>
<dbReference type="GO" id="GO:0006096">
    <property type="term" value="P:glycolytic process"/>
    <property type="evidence" value="ECO:0007669"/>
    <property type="project" value="InterPro"/>
</dbReference>
<gene>
    <name evidence="11" type="primary">pgk</name>
    <name evidence="11" type="ORF">SCFA_1510001</name>
</gene>
<dbReference type="GO" id="GO:0043531">
    <property type="term" value="F:ADP binding"/>
    <property type="evidence" value="ECO:0007669"/>
    <property type="project" value="TreeGrafter"/>
</dbReference>
<evidence type="ECO:0000256" key="10">
    <source>
        <dbReference type="ARBA" id="ARBA00022840"/>
    </source>
</evidence>
<dbReference type="FunFam" id="3.40.50.1260:FF:000002">
    <property type="entry name" value="Phosphoglycerate kinase"/>
    <property type="match status" value="1"/>
</dbReference>
<dbReference type="PANTHER" id="PTHR11406:SF23">
    <property type="entry name" value="PHOSPHOGLYCERATE KINASE 1, CHLOROPLASTIC-RELATED"/>
    <property type="match status" value="1"/>
</dbReference>
<reference evidence="11" key="1">
    <citation type="submission" date="2019-03" db="EMBL/GenBank/DDBJ databases">
        <authorList>
            <person name="Hao L."/>
        </authorList>
    </citation>
    <scope>NUCLEOTIDE SEQUENCE</scope>
</reference>
<keyword evidence="9 11" id="KW-0418">Kinase</keyword>
<dbReference type="SUPFAM" id="SSF53748">
    <property type="entry name" value="Phosphoglycerate kinase"/>
    <property type="match status" value="1"/>
</dbReference>
<dbReference type="GO" id="GO:0005524">
    <property type="term" value="F:ATP binding"/>
    <property type="evidence" value="ECO:0007669"/>
    <property type="project" value="UniProtKB-KW"/>
</dbReference>
<dbReference type="AlphaFoldDB" id="A0A485LXG3"/>
<dbReference type="InterPro" id="IPR001576">
    <property type="entry name" value="Phosphoglycerate_kinase"/>
</dbReference>
<evidence type="ECO:0000256" key="2">
    <source>
        <dbReference type="ARBA" id="ARBA00004496"/>
    </source>
</evidence>
<keyword evidence="8" id="KW-0547">Nucleotide-binding</keyword>
<evidence type="ECO:0000256" key="7">
    <source>
        <dbReference type="ARBA" id="ARBA00022679"/>
    </source>
</evidence>
<dbReference type="PRINTS" id="PR00477">
    <property type="entry name" value="PHGLYCKINASE"/>
</dbReference>
<comment type="similarity">
    <text evidence="3">Belongs to the phosphoglycerate kinase family.</text>
</comment>
<accession>A0A485LXG3</accession>
<dbReference type="CDD" id="cd00318">
    <property type="entry name" value="Phosphoglycerate_kinase"/>
    <property type="match status" value="1"/>
</dbReference>
<dbReference type="InterPro" id="IPR015824">
    <property type="entry name" value="Phosphoglycerate_kinase_N"/>
</dbReference>
<evidence type="ECO:0000313" key="11">
    <source>
        <dbReference type="EMBL" id="VFU12049.1"/>
    </source>
</evidence>
<dbReference type="GO" id="GO:0004618">
    <property type="term" value="F:phosphoglycerate kinase activity"/>
    <property type="evidence" value="ECO:0007669"/>
    <property type="project" value="UniProtKB-EC"/>
</dbReference>
<dbReference type="InterPro" id="IPR036043">
    <property type="entry name" value="Phosphoglycerate_kinase_sf"/>
</dbReference>
<dbReference type="InterPro" id="IPR015911">
    <property type="entry name" value="Phosphoglycerate_kinase_CS"/>
</dbReference>
<keyword evidence="7 11" id="KW-0808">Transferase</keyword>
<sequence>MRGPGQRRRVNVLAALSRDVQKKGCLYMAKKTVRELDVAGKRVLVRVDFNVPLNKESGRVSDDTRIRAALPTIDYLIQQKSKVILVSHLGRPKGKVDEKYKMDPVAARLSELLDRPVKKVDEAVGEVPRSAVEQMQGGDVVLLENVRFYPEEEKNDENFAKMLADLADIYVNDAFGTAHRAHASTEGVTEFLPAVAGFLMEKELDMLGRLLANPESPFAAIIGGAKVSDKIAVLSNLIEKVDILIIGGGMANTFLKAQGFDIGKSLLEADKLEIARNLMKKAKNRDVQLLLPVDVVAAPGAAPDAEPSTVPVDKIPPDFMALDIGPETLGHFAAAMKNARTVFWNGPMGVFEMKPFAGGTEAIARELSQVKGITVVGGGDSVAAVKQAGVADQLTHISTGGGAALEFLEGKELPGVVALLDK</sequence>
<comment type="subcellular location">
    <subcellularLocation>
        <location evidence="2">Cytoplasm</location>
    </subcellularLocation>
</comment>
<dbReference type="GO" id="GO:0005829">
    <property type="term" value="C:cytosol"/>
    <property type="evidence" value="ECO:0007669"/>
    <property type="project" value="TreeGrafter"/>
</dbReference>
<dbReference type="Pfam" id="PF00162">
    <property type="entry name" value="PGK"/>
    <property type="match status" value="1"/>
</dbReference>
<evidence type="ECO:0000256" key="1">
    <source>
        <dbReference type="ARBA" id="ARBA00000642"/>
    </source>
</evidence>
<dbReference type="EC" id="2.7.2.3" evidence="5"/>
<dbReference type="GO" id="GO:0006094">
    <property type="term" value="P:gluconeogenesis"/>
    <property type="evidence" value="ECO:0007669"/>
    <property type="project" value="TreeGrafter"/>
</dbReference>
<evidence type="ECO:0000256" key="3">
    <source>
        <dbReference type="ARBA" id="ARBA00008982"/>
    </source>
</evidence>
<keyword evidence="6" id="KW-0963">Cytoplasm</keyword>
<evidence type="ECO:0000256" key="5">
    <source>
        <dbReference type="ARBA" id="ARBA00013061"/>
    </source>
</evidence>
<proteinExistence type="inferred from homology"/>
<name>A0A485LXG3_9ZZZZ</name>
<protein>
    <recommendedName>
        <fullName evidence="5">phosphoglycerate kinase</fullName>
        <ecNumber evidence="5">2.7.2.3</ecNumber>
    </recommendedName>
</protein>
<organism evidence="11">
    <name type="scientific">anaerobic digester metagenome</name>
    <dbReference type="NCBI Taxonomy" id="1263854"/>
    <lineage>
        <taxon>unclassified sequences</taxon>
        <taxon>metagenomes</taxon>
        <taxon>ecological metagenomes</taxon>
    </lineage>
</organism>
<comment type="catalytic activity">
    <reaction evidence="1">
        <text>(2R)-3-phosphoglycerate + ATP = (2R)-3-phospho-glyceroyl phosphate + ADP</text>
        <dbReference type="Rhea" id="RHEA:14801"/>
        <dbReference type="ChEBI" id="CHEBI:30616"/>
        <dbReference type="ChEBI" id="CHEBI:57604"/>
        <dbReference type="ChEBI" id="CHEBI:58272"/>
        <dbReference type="ChEBI" id="CHEBI:456216"/>
        <dbReference type="EC" id="2.7.2.3"/>
    </reaction>
</comment>
<comment type="subunit">
    <text evidence="4">Monomer.</text>
</comment>
<dbReference type="HAMAP" id="MF_00145">
    <property type="entry name" value="Phosphoglyc_kinase"/>
    <property type="match status" value="1"/>
</dbReference>
<evidence type="ECO:0000256" key="9">
    <source>
        <dbReference type="ARBA" id="ARBA00022777"/>
    </source>
</evidence>
<dbReference type="EMBL" id="CAADRN010000059">
    <property type="protein sequence ID" value="VFU12049.1"/>
    <property type="molecule type" value="Genomic_DNA"/>
</dbReference>
<dbReference type="PIRSF" id="PIRSF000724">
    <property type="entry name" value="Pgk"/>
    <property type="match status" value="1"/>
</dbReference>
<dbReference type="FunFam" id="3.40.50.1260:FF:000007">
    <property type="entry name" value="Phosphoglycerate kinase"/>
    <property type="match status" value="1"/>
</dbReference>
<evidence type="ECO:0000256" key="8">
    <source>
        <dbReference type="ARBA" id="ARBA00022741"/>
    </source>
</evidence>
<evidence type="ECO:0000256" key="4">
    <source>
        <dbReference type="ARBA" id="ARBA00011245"/>
    </source>
</evidence>